<protein>
    <submittedName>
        <fullName evidence="8">CCA tRNA nucleotidyltransferase, mitochondrial</fullName>
        <ecNumber evidence="8">2.7.7.72</ecNumber>
    </submittedName>
</protein>
<evidence type="ECO:0000313" key="8">
    <source>
        <dbReference type="EMBL" id="KAL1877178.1"/>
    </source>
</evidence>
<evidence type="ECO:0000313" key="9">
    <source>
        <dbReference type="Proteomes" id="UP001583193"/>
    </source>
</evidence>
<comment type="caution">
    <text evidence="8">The sequence shown here is derived from an EMBL/GenBank/DDBJ whole genome shotgun (WGS) entry which is preliminary data.</text>
</comment>
<dbReference type="InterPro" id="IPR043519">
    <property type="entry name" value="NT_sf"/>
</dbReference>
<dbReference type="Proteomes" id="UP001583193">
    <property type="component" value="Unassembled WGS sequence"/>
</dbReference>
<accession>A0ABR3XMG9</accession>
<dbReference type="Gene3D" id="1.10.3090.10">
    <property type="entry name" value="cca-adding enzyme, domain 2"/>
    <property type="match status" value="1"/>
</dbReference>
<evidence type="ECO:0000256" key="2">
    <source>
        <dbReference type="ARBA" id="ARBA00022679"/>
    </source>
</evidence>
<dbReference type="PANTHER" id="PTHR13734:SF5">
    <property type="entry name" value="CCA TRNA NUCLEOTIDYLTRANSFERASE, MITOCHONDRIAL"/>
    <property type="match status" value="1"/>
</dbReference>
<evidence type="ECO:0000256" key="5">
    <source>
        <dbReference type="RuleBase" id="RU003953"/>
    </source>
</evidence>
<dbReference type="InterPro" id="IPR032828">
    <property type="entry name" value="PolyA_RNA-bd"/>
</dbReference>
<gene>
    <name evidence="8" type="primary">CCA1</name>
    <name evidence="8" type="ORF">Plec18167_004866</name>
</gene>
<feature type="domain" description="tRNA nucleotidyltransferase/poly(A) polymerase RNA and SrmB- binding" evidence="7">
    <location>
        <begin position="242"/>
        <end position="299"/>
    </location>
</feature>
<name>A0ABR3XMG9_9EURO</name>
<dbReference type="PANTHER" id="PTHR13734">
    <property type="entry name" value="TRNA-NUCLEOTIDYLTRANSFERASE"/>
    <property type="match status" value="1"/>
</dbReference>
<keyword evidence="8" id="KW-0548">Nucleotidyltransferase</keyword>
<keyword evidence="3" id="KW-0547">Nucleotide-binding</keyword>
<dbReference type="Pfam" id="PF01743">
    <property type="entry name" value="PolyA_pol"/>
    <property type="match status" value="1"/>
</dbReference>
<keyword evidence="2 5" id="KW-0808">Transferase</keyword>
<evidence type="ECO:0000256" key="3">
    <source>
        <dbReference type="ARBA" id="ARBA00022741"/>
    </source>
</evidence>
<feature type="domain" description="Poly A polymerase head" evidence="6">
    <location>
        <begin position="60"/>
        <end position="213"/>
    </location>
</feature>
<comment type="similarity">
    <text evidence="1 5">Belongs to the tRNA nucleotidyltransferase/poly(A) polymerase family.</text>
</comment>
<dbReference type="Gene3D" id="3.30.460.10">
    <property type="entry name" value="Beta Polymerase, domain 2"/>
    <property type="match status" value="1"/>
</dbReference>
<dbReference type="SUPFAM" id="SSF81301">
    <property type="entry name" value="Nucleotidyltransferase"/>
    <property type="match status" value="1"/>
</dbReference>
<evidence type="ECO:0000259" key="6">
    <source>
        <dbReference type="Pfam" id="PF01743"/>
    </source>
</evidence>
<proteinExistence type="inferred from homology"/>
<evidence type="ECO:0000256" key="1">
    <source>
        <dbReference type="ARBA" id="ARBA00007265"/>
    </source>
</evidence>
<dbReference type="Pfam" id="PF12627">
    <property type="entry name" value="PolyA_pol_RNAbd"/>
    <property type="match status" value="1"/>
</dbReference>
<dbReference type="InterPro" id="IPR002646">
    <property type="entry name" value="PolA_pol_head_dom"/>
</dbReference>
<dbReference type="EMBL" id="JAVDPF010000014">
    <property type="protein sequence ID" value="KAL1877178.1"/>
    <property type="molecule type" value="Genomic_DNA"/>
</dbReference>
<evidence type="ECO:0000256" key="4">
    <source>
        <dbReference type="ARBA" id="ARBA00022884"/>
    </source>
</evidence>
<dbReference type="EC" id="2.7.7.72" evidence="8"/>
<evidence type="ECO:0000259" key="7">
    <source>
        <dbReference type="Pfam" id="PF12627"/>
    </source>
</evidence>
<sequence>MDHAKSAQTPQQIPQPLPQIDLTPIEKTIKTLLLDVAQYIRQRAAEKGSDNAAADNEMVLRFTGGWVRDKLLGVHSHDIDVGISNMTGYQFGMALKEYLDVPENLEKYKRSLPDGELHDAIVSLHKIEANPEKSKHLETVTTKIFGMDIDLVNLRKETYSEDSRNPQMEFGTAEEDAMRRDATVNALFYNLNRSIVEDFTGRGIEDMKNRIIRTPLEPYQTFKDDPLRVLRLIRFASRLGYVIDKETEVAMQNDDIKEALKIKISKERVLAELEKMLRGPDPRGALQYIDRLGLYSTIFANHRDDAQADTSSWSLAYDALGKFLISSHGTAGDPSQAAGRVRSTLVSDPSDEYYCWIIAAFAPWATVPGREPKNTKEKRPPPRVTEVARDSLRADNKTASILTDAANSAAQIIETKGSLLTGSIPGTDAEFRQLIGLRIREWRKDWRLCVVMSILLEIMKGRGFDEVIREYDEFLSYIRSKDLLGACELKPIVNGGEIMAGLDATKGPWMSKALEMVIKWQFLHPEISEKEKALEMLQERKSELGFRPAK</sequence>
<dbReference type="CDD" id="cd05398">
    <property type="entry name" value="NT_ClassII-CCAase"/>
    <property type="match status" value="1"/>
</dbReference>
<dbReference type="SUPFAM" id="SSF81891">
    <property type="entry name" value="Poly A polymerase C-terminal region-like"/>
    <property type="match status" value="1"/>
</dbReference>
<keyword evidence="4 5" id="KW-0694">RNA-binding</keyword>
<organism evidence="8 9">
    <name type="scientific">Paecilomyces lecythidis</name>
    <dbReference type="NCBI Taxonomy" id="3004212"/>
    <lineage>
        <taxon>Eukaryota</taxon>
        <taxon>Fungi</taxon>
        <taxon>Dikarya</taxon>
        <taxon>Ascomycota</taxon>
        <taxon>Pezizomycotina</taxon>
        <taxon>Eurotiomycetes</taxon>
        <taxon>Eurotiomycetidae</taxon>
        <taxon>Eurotiales</taxon>
        <taxon>Thermoascaceae</taxon>
        <taxon>Paecilomyces</taxon>
    </lineage>
</organism>
<reference evidence="8 9" key="1">
    <citation type="journal article" date="2024" name="IMA Fungus">
        <title>IMA Genome - F19 : A genome assembly and annotation guide to empower mycologists, including annotated draft genome sequences of Ceratocystis pirilliformis, Diaporthe australafricana, Fusarium ophioides, Paecilomyces lecythidis, and Sporothrix stenoceras.</title>
        <authorList>
            <person name="Aylward J."/>
            <person name="Wilson A.M."/>
            <person name="Visagie C.M."/>
            <person name="Spraker J."/>
            <person name="Barnes I."/>
            <person name="Buitendag C."/>
            <person name="Ceriani C."/>
            <person name="Del Mar Angel L."/>
            <person name="du Plessis D."/>
            <person name="Fuchs T."/>
            <person name="Gasser K."/>
            <person name="Kramer D."/>
            <person name="Li W."/>
            <person name="Munsamy K."/>
            <person name="Piso A."/>
            <person name="Price J.L."/>
            <person name="Sonnekus B."/>
            <person name="Thomas C."/>
            <person name="van der Nest A."/>
            <person name="van Dijk A."/>
            <person name="van Heerden A."/>
            <person name="van Vuuren N."/>
            <person name="Yilmaz N."/>
            <person name="Duong T.A."/>
            <person name="van der Merwe N.A."/>
            <person name="Wingfield M.J."/>
            <person name="Wingfield B.D."/>
        </authorList>
    </citation>
    <scope>NUCLEOTIDE SEQUENCE [LARGE SCALE GENOMIC DNA]</scope>
    <source>
        <strain evidence="8 9">CMW 18167</strain>
    </source>
</reference>
<dbReference type="GO" id="GO:0004810">
    <property type="term" value="F:CCA tRNA nucleotidyltransferase activity"/>
    <property type="evidence" value="ECO:0007669"/>
    <property type="project" value="UniProtKB-EC"/>
</dbReference>
<keyword evidence="9" id="KW-1185">Reference proteome</keyword>